<dbReference type="InterPro" id="IPR001828">
    <property type="entry name" value="ANF_lig-bd_rcpt"/>
</dbReference>
<evidence type="ECO:0000256" key="1">
    <source>
        <dbReference type="ARBA" id="ARBA00004141"/>
    </source>
</evidence>
<evidence type="ECO:0000256" key="2">
    <source>
        <dbReference type="ARBA" id="ARBA00022448"/>
    </source>
</evidence>
<reference evidence="15 16" key="3">
    <citation type="submission" date="2019-11" db="EMBL/GenBank/DDBJ databases">
        <title>A de novo genome assembly of a pear dwarfing rootstock.</title>
        <authorList>
            <person name="Wang F."/>
            <person name="Wang J."/>
            <person name="Li S."/>
            <person name="Zhang Y."/>
            <person name="Fang M."/>
            <person name="Ma L."/>
            <person name="Zhao Y."/>
            <person name="Jiang S."/>
        </authorList>
    </citation>
    <scope>NUCLEOTIDE SEQUENCE [LARGE SCALE GENOMIC DNA]</scope>
    <source>
        <strain evidence="15">S2</strain>
        <tissue evidence="15">Leaf</tissue>
    </source>
</reference>
<evidence type="ECO:0000256" key="8">
    <source>
        <dbReference type="ARBA" id="ARBA00023180"/>
    </source>
</evidence>
<keyword evidence="8" id="KW-0325">Glycoprotein</keyword>
<feature type="compositionally biased region" description="Acidic residues" evidence="11">
    <location>
        <begin position="833"/>
        <end position="843"/>
    </location>
</feature>
<organism evidence="15 16">
    <name type="scientific">Pyrus ussuriensis x Pyrus communis</name>
    <dbReference type="NCBI Taxonomy" id="2448454"/>
    <lineage>
        <taxon>Eukaryota</taxon>
        <taxon>Viridiplantae</taxon>
        <taxon>Streptophyta</taxon>
        <taxon>Embryophyta</taxon>
        <taxon>Tracheophyta</taxon>
        <taxon>Spermatophyta</taxon>
        <taxon>Magnoliopsida</taxon>
        <taxon>eudicotyledons</taxon>
        <taxon>Gunneridae</taxon>
        <taxon>Pentapetalae</taxon>
        <taxon>rosids</taxon>
        <taxon>fabids</taxon>
        <taxon>Rosales</taxon>
        <taxon>Rosaceae</taxon>
        <taxon>Amygdaloideae</taxon>
        <taxon>Maleae</taxon>
        <taxon>Pyrus</taxon>
    </lineage>
</organism>
<dbReference type="SUPFAM" id="SSF53850">
    <property type="entry name" value="Periplasmic binding protein-like II"/>
    <property type="match status" value="1"/>
</dbReference>
<proteinExistence type="predicted"/>
<feature type="domain" description="Ionotropic glutamate receptor C-terminal" evidence="14">
    <location>
        <begin position="412"/>
        <end position="726"/>
    </location>
</feature>
<evidence type="ECO:0000256" key="9">
    <source>
        <dbReference type="ARBA" id="ARBA00023286"/>
    </source>
</evidence>
<dbReference type="Gene3D" id="1.10.287.70">
    <property type="match status" value="1"/>
</dbReference>
<keyword evidence="5" id="KW-0406">Ion transport</keyword>
<dbReference type="InterPro" id="IPR015683">
    <property type="entry name" value="Ionotropic_Glu_rcpt"/>
</dbReference>
<evidence type="ECO:0000256" key="7">
    <source>
        <dbReference type="ARBA" id="ARBA00023170"/>
    </source>
</evidence>
<comment type="subcellular location">
    <subcellularLocation>
        <location evidence="1">Membrane</location>
        <topology evidence="1">Multi-pass membrane protein</topology>
    </subcellularLocation>
</comment>
<dbReference type="GO" id="GO:0016020">
    <property type="term" value="C:membrane"/>
    <property type="evidence" value="ECO:0007669"/>
    <property type="project" value="UniProtKB-SubCell"/>
</dbReference>
<comment type="caution">
    <text evidence="15">The sequence shown here is derived from an EMBL/GenBank/DDBJ whole genome shotgun (WGS) entry which is preliminary data.</text>
</comment>
<dbReference type="SUPFAM" id="SSF53822">
    <property type="entry name" value="Periplasmic binding protein-like I"/>
    <property type="match status" value="1"/>
</dbReference>
<keyword evidence="2" id="KW-0813">Transport</keyword>
<accession>A0A5N5FSP7</accession>
<reference evidence="15 16" key="1">
    <citation type="submission" date="2019-09" db="EMBL/GenBank/DDBJ databases">
        <authorList>
            <person name="Ou C."/>
        </authorList>
    </citation>
    <scope>NUCLEOTIDE SEQUENCE [LARGE SCALE GENOMIC DNA]</scope>
    <source>
        <strain evidence="15">S2</strain>
        <tissue evidence="15">Leaf</tissue>
    </source>
</reference>
<dbReference type="EMBL" id="SMOL01000695">
    <property type="protein sequence ID" value="KAB2601294.1"/>
    <property type="molecule type" value="Genomic_DNA"/>
</dbReference>
<feature type="chain" id="PRO_5024308464" evidence="13">
    <location>
        <begin position="39"/>
        <end position="843"/>
    </location>
</feature>
<evidence type="ECO:0000313" key="15">
    <source>
        <dbReference type="EMBL" id="KAB2601294.1"/>
    </source>
</evidence>
<evidence type="ECO:0000256" key="6">
    <source>
        <dbReference type="ARBA" id="ARBA00023136"/>
    </source>
</evidence>
<dbReference type="PANTHER" id="PTHR18966">
    <property type="entry name" value="IONOTROPIC GLUTAMATE RECEPTOR"/>
    <property type="match status" value="1"/>
</dbReference>
<keyword evidence="9" id="KW-1071">Ligand-gated ion channel</keyword>
<dbReference type="GO" id="GO:0015276">
    <property type="term" value="F:ligand-gated monoatomic ion channel activity"/>
    <property type="evidence" value="ECO:0007669"/>
    <property type="project" value="InterPro"/>
</dbReference>
<dbReference type="InterPro" id="IPR028082">
    <property type="entry name" value="Peripla_BP_I"/>
</dbReference>
<dbReference type="Gene3D" id="3.40.50.2300">
    <property type="match status" value="1"/>
</dbReference>
<reference evidence="16" key="2">
    <citation type="submission" date="2019-10" db="EMBL/GenBank/DDBJ databases">
        <title>A de novo genome assembly of a pear dwarfing rootstock.</title>
        <authorList>
            <person name="Wang F."/>
            <person name="Wang J."/>
            <person name="Li S."/>
            <person name="Zhang Y."/>
            <person name="Fang M."/>
            <person name="Ma L."/>
            <person name="Zhao Y."/>
            <person name="Jiang S."/>
        </authorList>
    </citation>
    <scope>NUCLEOTIDE SEQUENCE [LARGE SCALE GENOMIC DNA]</scope>
</reference>
<protein>
    <submittedName>
        <fullName evidence="15">Glutamate receptor 2.7-like</fullName>
    </submittedName>
</protein>
<keyword evidence="4 12" id="KW-1133">Transmembrane helix</keyword>
<feature type="region of interest" description="Disordered" evidence="11">
    <location>
        <begin position="820"/>
        <end position="843"/>
    </location>
</feature>
<gene>
    <name evidence="15" type="ORF">D8674_002299</name>
</gene>
<evidence type="ECO:0000256" key="3">
    <source>
        <dbReference type="ARBA" id="ARBA00022692"/>
    </source>
</evidence>
<evidence type="ECO:0000313" key="16">
    <source>
        <dbReference type="Proteomes" id="UP000327157"/>
    </source>
</evidence>
<keyword evidence="6 12" id="KW-0472">Membrane</keyword>
<sequence>MWGRLDQNKMSFPFPKLGLLLPVLIVCLLIAISHGVGANNSSNVTNIGAIINANGRIGKEQKTAMEIAAENFNNCSKTHKLVLHFRDSGRDPFRASSAVADRAGNQSNVSVISFSSTAITQPLIQSRWPYLIRMATDGSAQLKCIADMVSAYNWKRVVVVYEDDGHGGAVGMLAVLSEALRDVGSKIQHHLILLRVSSMSNPNWDELEEILSLPTIQSRVFIVIQSSFPTVTHLFCVAKKMGLVGRDSAWIITESVISDFPDSLDNSDMDGTLGIKTYYANNSSSCTKFLKELETKFSDEDNTAPMPGIYALQAYDMMTVIAQAITIMTSNNSATTSSSLQVLLNILLNNCTGLSGKMYFKEGEVRFYSPRFRIINVVDGKIHRDVGFSESVVRQGTNRRNDAMPTSEKPMKILVPGVTYFNKFVKVDWSWHNSDEKKFDVSKLNYSLPNKIEASNDTYDSVIELVQNKDYDAVIVDVTVLPDQLDRVDFTQTYIESGLSMIVPEKYEESTWLCLKPFTWQVWVASGGLLLYTTLIVCGLKNQIGTATRFTFSSLFFAHREKICNNLARVVVIEWLFVVLIPSSSYTANLSSILTIKRIEPNVIDTEMLKRTEARVGSTADSLVRNYMLNVIGFRNANIIEIDPQHNVDYFKSKHLSAVFLELPFAEVLINQNCKGYTRTAPTYRFGGFSFAFQKGSPIARDFTRVILKLLEHGELKELQHKWLTPKEEKCSRNATSDIPESLNLKNFSGLYIITGVTSTFCFLISLVILLRQFGERKMEQGNASPSDESIWKRTVRITGYIKRILRLRWNNTVASNIPDHPQALMSPPETEGISEELIEQRQ</sequence>
<dbReference type="OrthoDB" id="5984008at2759"/>
<evidence type="ECO:0000256" key="13">
    <source>
        <dbReference type="SAM" id="SignalP"/>
    </source>
</evidence>
<dbReference type="AlphaFoldDB" id="A0A5N5FSP7"/>
<dbReference type="FunFam" id="3.40.50.2300:FF:000188">
    <property type="entry name" value="Glutamate receptor"/>
    <property type="match status" value="1"/>
</dbReference>
<dbReference type="Proteomes" id="UP000327157">
    <property type="component" value="Chromosome 10"/>
</dbReference>
<keyword evidence="16" id="KW-1185">Reference proteome</keyword>
<dbReference type="InterPro" id="IPR001320">
    <property type="entry name" value="Iontro_rcpt_C"/>
</dbReference>
<evidence type="ECO:0000256" key="5">
    <source>
        <dbReference type="ARBA" id="ARBA00023065"/>
    </source>
</evidence>
<evidence type="ECO:0000259" key="14">
    <source>
        <dbReference type="SMART" id="SM00079"/>
    </source>
</evidence>
<feature type="signal peptide" evidence="13">
    <location>
        <begin position="1"/>
        <end position="38"/>
    </location>
</feature>
<keyword evidence="10" id="KW-0407">Ion channel</keyword>
<name>A0A5N5FSP7_9ROSA</name>
<dbReference type="SMART" id="SM00079">
    <property type="entry name" value="PBPe"/>
    <property type="match status" value="1"/>
</dbReference>
<evidence type="ECO:0000256" key="11">
    <source>
        <dbReference type="SAM" id="MobiDB-lite"/>
    </source>
</evidence>
<evidence type="ECO:0000256" key="12">
    <source>
        <dbReference type="SAM" id="Phobius"/>
    </source>
</evidence>
<keyword evidence="7 15" id="KW-0675">Receptor</keyword>
<keyword evidence="13" id="KW-0732">Signal</keyword>
<feature type="transmembrane region" description="Helical" evidence="12">
    <location>
        <begin position="750"/>
        <end position="771"/>
    </location>
</feature>
<keyword evidence="3 12" id="KW-0812">Transmembrane</keyword>
<evidence type="ECO:0000256" key="10">
    <source>
        <dbReference type="ARBA" id="ARBA00023303"/>
    </source>
</evidence>
<dbReference type="Pfam" id="PF01094">
    <property type="entry name" value="ANF_receptor"/>
    <property type="match status" value="1"/>
</dbReference>
<evidence type="ECO:0000256" key="4">
    <source>
        <dbReference type="ARBA" id="ARBA00022989"/>
    </source>
</evidence>
<dbReference type="Gene3D" id="3.40.190.10">
    <property type="entry name" value="Periplasmic binding protein-like II"/>
    <property type="match status" value="2"/>
</dbReference>
<dbReference type="Pfam" id="PF00060">
    <property type="entry name" value="Lig_chan"/>
    <property type="match status" value="1"/>
</dbReference>